<organism evidence="2 3">
    <name type="scientific">Rhizoctonia solani</name>
    <dbReference type="NCBI Taxonomy" id="456999"/>
    <lineage>
        <taxon>Eukaryota</taxon>
        <taxon>Fungi</taxon>
        <taxon>Dikarya</taxon>
        <taxon>Basidiomycota</taxon>
        <taxon>Agaricomycotina</taxon>
        <taxon>Agaricomycetes</taxon>
        <taxon>Cantharellales</taxon>
        <taxon>Ceratobasidiaceae</taxon>
        <taxon>Rhizoctonia</taxon>
    </lineage>
</organism>
<evidence type="ECO:0000259" key="1">
    <source>
        <dbReference type="PROSITE" id="PS50048"/>
    </source>
</evidence>
<dbReference type="PROSITE" id="PS00463">
    <property type="entry name" value="ZN2_CY6_FUNGAL_1"/>
    <property type="match status" value="1"/>
</dbReference>
<dbReference type="Pfam" id="PF00172">
    <property type="entry name" value="Zn_clus"/>
    <property type="match status" value="1"/>
</dbReference>
<sequence>MAIKHKSTPGPRAESCLTCRQRRKKCDKVRPFCQRCLNSKGRFFCLGYDIDDEPELETEMPPRKTWKESAEVEPVTVIPPLRVGVEFGDAVVRVPELPILVSPSQQRK</sequence>
<dbReference type="AlphaFoldDB" id="A0A8H3E0T4"/>
<dbReference type="SUPFAM" id="SSF57701">
    <property type="entry name" value="Zn2/Cys6 DNA-binding domain"/>
    <property type="match status" value="1"/>
</dbReference>
<dbReference type="EMBL" id="CAJNJQ010001397">
    <property type="protein sequence ID" value="CAE7137118.1"/>
    <property type="molecule type" value="Genomic_DNA"/>
</dbReference>
<dbReference type="GO" id="GO:0008270">
    <property type="term" value="F:zinc ion binding"/>
    <property type="evidence" value="ECO:0007669"/>
    <property type="project" value="InterPro"/>
</dbReference>
<dbReference type="SMART" id="SM00066">
    <property type="entry name" value="GAL4"/>
    <property type="match status" value="1"/>
</dbReference>
<dbReference type="InterPro" id="IPR001138">
    <property type="entry name" value="Zn2Cys6_DnaBD"/>
</dbReference>
<protein>
    <recommendedName>
        <fullName evidence="1">Zn(2)-C6 fungal-type domain-containing protein</fullName>
    </recommendedName>
</protein>
<dbReference type="CDD" id="cd00067">
    <property type="entry name" value="GAL4"/>
    <property type="match status" value="1"/>
</dbReference>
<gene>
    <name evidence="2" type="ORF">RDB_LOCUS69855</name>
</gene>
<comment type="caution">
    <text evidence="2">The sequence shown here is derived from an EMBL/GenBank/DDBJ whole genome shotgun (WGS) entry which is preliminary data.</text>
</comment>
<evidence type="ECO:0000313" key="2">
    <source>
        <dbReference type="EMBL" id="CAE7137118.1"/>
    </source>
</evidence>
<feature type="domain" description="Zn(2)-C6 fungal-type" evidence="1">
    <location>
        <begin position="15"/>
        <end position="45"/>
    </location>
</feature>
<reference evidence="2" key="1">
    <citation type="submission" date="2021-01" db="EMBL/GenBank/DDBJ databases">
        <authorList>
            <person name="Kaushik A."/>
        </authorList>
    </citation>
    <scope>NUCLEOTIDE SEQUENCE</scope>
    <source>
        <strain evidence="2">AG5</strain>
    </source>
</reference>
<dbReference type="Gene3D" id="4.10.240.10">
    <property type="entry name" value="Zn(2)-C6 fungal-type DNA-binding domain"/>
    <property type="match status" value="1"/>
</dbReference>
<proteinExistence type="predicted"/>
<dbReference type="InterPro" id="IPR036864">
    <property type="entry name" value="Zn2-C6_fun-type_DNA-bd_sf"/>
</dbReference>
<name>A0A8H3E0T4_9AGAM</name>
<dbReference type="GO" id="GO:0000981">
    <property type="term" value="F:DNA-binding transcription factor activity, RNA polymerase II-specific"/>
    <property type="evidence" value="ECO:0007669"/>
    <property type="project" value="InterPro"/>
</dbReference>
<evidence type="ECO:0000313" key="3">
    <source>
        <dbReference type="Proteomes" id="UP000663827"/>
    </source>
</evidence>
<dbReference type="PROSITE" id="PS50048">
    <property type="entry name" value="ZN2_CY6_FUNGAL_2"/>
    <property type="match status" value="1"/>
</dbReference>
<accession>A0A8H3E0T4</accession>
<dbReference type="Proteomes" id="UP000663827">
    <property type="component" value="Unassembled WGS sequence"/>
</dbReference>